<feature type="compositionally biased region" description="Low complexity" evidence="1">
    <location>
        <begin position="49"/>
        <end position="58"/>
    </location>
</feature>
<comment type="caution">
    <text evidence="2">The sequence shown here is derived from an EMBL/GenBank/DDBJ whole genome shotgun (WGS) entry which is preliminary data.</text>
</comment>
<dbReference type="EMBL" id="AVOT02022723">
    <property type="protein sequence ID" value="MBW0512307.1"/>
    <property type="molecule type" value="Genomic_DNA"/>
</dbReference>
<dbReference type="AlphaFoldDB" id="A0A9Q3HQ40"/>
<name>A0A9Q3HQ40_9BASI</name>
<proteinExistence type="predicted"/>
<dbReference type="Proteomes" id="UP000765509">
    <property type="component" value="Unassembled WGS sequence"/>
</dbReference>
<reference evidence="2" key="1">
    <citation type="submission" date="2021-03" db="EMBL/GenBank/DDBJ databases">
        <title>Draft genome sequence of rust myrtle Austropuccinia psidii MF-1, a brazilian biotype.</title>
        <authorList>
            <person name="Quecine M.C."/>
            <person name="Pachon D.M.R."/>
            <person name="Bonatelli M.L."/>
            <person name="Correr F.H."/>
            <person name="Franceschini L.M."/>
            <person name="Leite T.F."/>
            <person name="Margarido G.R.A."/>
            <person name="Almeida C.A."/>
            <person name="Ferrarezi J.A."/>
            <person name="Labate C.A."/>
        </authorList>
    </citation>
    <scope>NUCLEOTIDE SEQUENCE</scope>
    <source>
        <strain evidence="2">MF-1</strain>
    </source>
</reference>
<evidence type="ECO:0000313" key="3">
    <source>
        <dbReference type="Proteomes" id="UP000765509"/>
    </source>
</evidence>
<feature type="region of interest" description="Disordered" evidence="1">
    <location>
        <begin position="28"/>
        <end position="65"/>
    </location>
</feature>
<protein>
    <submittedName>
        <fullName evidence="2">Uncharacterized protein</fullName>
    </submittedName>
</protein>
<organism evidence="2 3">
    <name type="scientific">Austropuccinia psidii MF-1</name>
    <dbReference type="NCBI Taxonomy" id="1389203"/>
    <lineage>
        <taxon>Eukaryota</taxon>
        <taxon>Fungi</taxon>
        <taxon>Dikarya</taxon>
        <taxon>Basidiomycota</taxon>
        <taxon>Pucciniomycotina</taxon>
        <taxon>Pucciniomycetes</taxon>
        <taxon>Pucciniales</taxon>
        <taxon>Sphaerophragmiaceae</taxon>
        <taxon>Austropuccinia</taxon>
    </lineage>
</organism>
<evidence type="ECO:0000256" key="1">
    <source>
        <dbReference type="SAM" id="MobiDB-lite"/>
    </source>
</evidence>
<sequence length="118" mass="13248">MEKHPRRRGMKSRRSRSFSGFLCGYPGIYQGPRSRLGKAEDKEGEESEVAAVESALEGALEDSESPNLSLYNQPFVSQYYGENYSIHGTPYSKSYPKSSSIQYSINEGTGLFLWYSSP</sequence>
<accession>A0A9Q3HQ40</accession>
<gene>
    <name evidence="2" type="ORF">O181_052022</name>
</gene>
<keyword evidence="3" id="KW-1185">Reference proteome</keyword>
<evidence type="ECO:0000313" key="2">
    <source>
        <dbReference type="EMBL" id="MBW0512307.1"/>
    </source>
</evidence>